<proteinExistence type="predicted"/>
<gene>
    <name evidence="2" type="ORF">AVDCRST_MAG49-3667</name>
</gene>
<protein>
    <submittedName>
        <fullName evidence="2">Uncharacterized protein</fullName>
    </submittedName>
</protein>
<dbReference type="EMBL" id="CADCWG010000253">
    <property type="protein sequence ID" value="CAA9571465.1"/>
    <property type="molecule type" value="Genomic_DNA"/>
</dbReference>
<name>A0A6J4V8T6_9BACT</name>
<reference evidence="2" key="1">
    <citation type="submission" date="2020-02" db="EMBL/GenBank/DDBJ databases">
        <authorList>
            <person name="Meier V. D."/>
        </authorList>
    </citation>
    <scope>NUCLEOTIDE SEQUENCE</scope>
    <source>
        <strain evidence="2">AVDCRST_MAG49</strain>
    </source>
</reference>
<feature type="region of interest" description="Disordered" evidence="1">
    <location>
        <begin position="1"/>
        <end position="31"/>
    </location>
</feature>
<sequence length="97" mass="10481">RSIRLASNRLTRPGERRAPPRLPAGSRPTSYCRSVSATAPFTAVDRLLTDPLTPVDRLVYPCSLGWTEVPDVSDQQVAAARLGTMTSRDDASRASGL</sequence>
<dbReference type="AlphaFoldDB" id="A0A6J4V8T6"/>
<organism evidence="2">
    <name type="scientific">uncultured Thermomicrobiales bacterium</name>
    <dbReference type="NCBI Taxonomy" id="1645740"/>
    <lineage>
        <taxon>Bacteria</taxon>
        <taxon>Pseudomonadati</taxon>
        <taxon>Thermomicrobiota</taxon>
        <taxon>Thermomicrobia</taxon>
        <taxon>Thermomicrobiales</taxon>
        <taxon>environmental samples</taxon>
    </lineage>
</organism>
<evidence type="ECO:0000256" key="1">
    <source>
        <dbReference type="SAM" id="MobiDB-lite"/>
    </source>
</evidence>
<feature type="non-terminal residue" evidence="2">
    <location>
        <position position="1"/>
    </location>
</feature>
<accession>A0A6J4V8T6</accession>
<evidence type="ECO:0000313" key="2">
    <source>
        <dbReference type="EMBL" id="CAA9571465.1"/>
    </source>
</evidence>